<organism evidence="2 3">
    <name type="scientific">Solanum tuberosum</name>
    <name type="common">Potato</name>
    <dbReference type="NCBI Taxonomy" id="4113"/>
    <lineage>
        <taxon>Eukaryota</taxon>
        <taxon>Viridiplantae</taxon>
        <taxon>Streptophyta</taxon>
        <taxon>Embryophyta</taxon>
        <taxon>Tracheophyta</taxon>
        <taxon>Spermatophyta</taxon>
        <taxon>Magnoliopsida</taxon>
        <taxon>eudicotyledons</taxon>
        <taxon>Gunneridae</taxon>
        <taxon>Pentapetalae</taxon>
        <taxon>asterids</taxon>
        <taxon>lamiids</taxon>
        <taxon>Solanales</taxon>
        <taxon>Solanaceae</taxon>
        <taxon>Solanoideae</taxon>
        <taxon>Solaneae</taxon>
        <taxon>Solanum</taxon>
    </lineage>
</organism>
<keyword evidence="3" id="KW-1185">Reference proteome</keyword>
<feature type="compositionally biased region" description="Polar residues" evidence="1">
    <location>
        <begin position="42"/>
        <end position="59"/>
    </location>
</feature>
<proteinExistence type="predicted"/>
<feature type="region of interest" description="Disordered" evidence="1">
    <location>
        <begin position="40"/>
        <end position="59"/>
    </location>
</feature>
<dbReference type="EMBL" id="JAIVGD010000002">
    <property type="protein sequence ID" value="KAH0778614.1"/>
    <property type="molecule type" value="Genomic_DNA"/>
</dbReference>
<dbReference type="Proteomes" id="UP000826656">
    <property type="component" value="Unassembled WGS sequence"/>
</dbReference>
<sequence>MATIKPYRDKVKDTIIDALKANLKGVIVLNSVVENEEDEILGNNNSNKPCDNSVSSGQDNISNIKEKLKENVEEGLAAEGKGGSDQNSVDVMGIVMQLNGDE</sequence>
<name>A0ABQ7WD16_SOLTU</name>
<evidence type="ECO:0000256" key="1">
    <source>
        <dbReference type="SAM" id="MobiDB-lite"/>
    </source>
</evidence>
<accession>A0ABQ7WD16</accession>
<evidence type="ECO:0000313" key="2">
    <source>
        <dbReference type="EMBL" id="KAH0778614.1"/>
    </source>
</evidence>
<comment type="caution">
    <text evidence="2">The sequence shown here is derived from an EMBL/GenBank/DDBJ whole genome shotgun (WGS) entry which is preliminary data.</text>
</comment>
<gene>
    <name evidence="2" type="ORF">KY290_005041</name>
</gene>
<reference evidence="2 3" key="1">
    <citation type="journal article" date="2021" name="bioRxiv">
        <title>Chromosome-scale and haplotype-resolved genome assembly of a tetraploid potato cultivar.</title>
        <authorList>
            <person name="Sun H."/>
            <person name="Jiao W.-B."/>
            <person name="Krause K."/>
            <person name="Campoy J.A."/>
            <person name="Goel M."/>
            <person name="Folz-Donahue K."/>
            <person name="Kukat C."/>
            <person name="Huettel B."/>
            <person name="Schneeberger K."/>
        </authorList>
    </citation>
    <scope>NUCLEOTIDE SEQUENCE [LARGE SCALE GENOMIC DNA]</scope>
    <source>
        <strain evidence="2">SolTubOtavaFocal</strain>
        <tissue evidence="2">Leaves</tissue>
    </source>
</reference>
<protein>
    <submittedName>
        <fullName evidence="2">Uncharacterized protein</fullName>
    </submittedName>
</protein>
<evidence type="ECO:0000313" key="3">
    <source>
        <dbReference type="Proteomes" id="UP000826656"/>
    </source>
</evidence>